<organism evidence="6 7">
    <name type="scientific">Schistosoma rodhaini</name>
    <dbReference type="NCBI Taxonomy" id="6188"/>
    <lineage>
        <taxon>Eukaryota</taxon>
        <taxon>Metazoa</taxon>
        <taxon>Spiralia</taxon>
        <taxon>Lophotrochozoa</taxon>
        <taxon>Platyhelminthes</taxon>
        <taxon>Trematoda</taxon>
        <taxon>Digenea</taxon>
        <taxon>Strigeidida</taxon>
        <taxon>Schistosomatoidea</taxon>
        <taxon>Schistosomatidae</taxon>
        <taxon>Schistosoma</taxon>
    </lineage>
</organism>
<feature type="transmembrane region" description="Helical" evidence="5">
    <location>
        <begin position="278"/>
        <end position="298"/>
    </location>
</feature>
<evidence type="ECO:0000256" key="3">
    <source>
        <dbReference type="ARBA" id="ARBA00022989"/>
    </source>
</evidence>
<protein>
    <submittedName>
        <fullName evidence="7">Uncharacterized protein</fullName>
    </submittedName>
</protein>
<dbReference type="GO" id="GO:0022857">
    <property type="term" value="F:transmembrane transporter activity"/>
    <property type="evidence" value="ECO:0007669"/>
    <property type="project" value="InterPro"/>
</dbReference>
<reference evidence="6" key="1">
    <citation type="submission" date="2022-06" db="EMBL/GenBank/DDBJ databases">
        <authorList>
            <person name="Berger JAMES D."/>
            <person name="Berger JAMES D."/>
        </authorList>
    </citation>
    <scope>NUCLEOTIDE SEQUENCE [LARGE SCALE GENOMIC DNA]</scope>
</reference>
<feature type="transmembrane region" description="Helical" evidence="5">
    <location>
        <begin position="131"/>
        <end position="160"/>
    </location>
</feature>
<dbReference type="SUPFAM" id="SSF103473">
    <property type="entry name" value="MFS general substrate transporter"/>
    <property type="match status" value="1"/>
</dbReference>
<dbReference type="InterPro" id="IPR005828">
    <property type="entry name" value="MFS_sugar_transport-like"/>
</dbReference>
<keyword evidence="2 5" id="KW-0812">Transmembrane</keyword>
<evidence type="ECO:0000313" key="7">
    <source>
        <dbReference type="WBParaSite" id="SRDH1_79230.1"/>
    </source>
</evidence>
<keyword evidence="3 5" id="KW-1133">Transmembrane helix</keyword>
<dbReference type="GO" id="GO:0016020">
    <property type="term" value="C:membrane"/>
    <property type="evidence" value="ECO:0007669"/>
    <property type="project" value="UniProtKB-SubCell"/>
</dbReference>
<evidence type="ECO:0000256" key="5">
    <source>
        <dbReference type="SAM" id="Phobius"/>
    </source>
</evidence>
<dbReference type="Pfam" id="PF00083">
    <property type="entry name" value="Sugar_tr"/>
    <property type="match status" value="1"/>
</dbReference>
<evidence type="ECO:0000256" key="4">
    <source>
        <dbReference type="ARBA" id="ARBA00023136"/>
    </source>
</evidence>
<feature type="transmembrane region" description="Helical" evidence="5">
    <location>
        <begin position="254"/>
        <end position="273"/>
    </location>
</feature>
<keyword evidence="4 5" id="KW-0472">Membrane</keyword>
<feature type="transmembrane region" description="Helical" evidence="5">
    <location>
        <begin position="39"/>
        <end position="60"/>
    </location>
</feature>
<feature type="transmembrane region" description="Helical" evidence="5">
    <location>
        <begin position="376"/>
        <end position="400"/>
    </location>
</feature>
<reference evidence="7" key="2">
    <citation type="submission" date="2023-11" db="UniProtKB">
        <authorList>
            <consortium name="WormBaseParasite"/>
        </authorList>
    </citation>
    <scope>IDENTIFICATION</scope>
</reference>
<dbReference type="Gene3D" id="1.20.1250.20">
    <property type="entry name" value="MFS general substrate transporter like domains"/>
    <property type="match status" value="1"/>
</dbReference>
<name>A0AA85G5T4_9TREM</name>
<feature type="transmembrane region" description="Helical" evidence="5">
    <location>
        <begin position="304"/>
        <end position="327"/>
    </location>
</feature>
<feature type="transmembrane region" description="Helical" evidence="5">
    <location>
        <begin position="7"/>
        <end position="33"/>
    </location>
</feature>
<evidence type="ECO:0000256" key="1">
    <source>
        <dbReference type="ARBA" id="ARBA00004370"/>
    </source>
</evidence>
<dbReference type="AlphaFoldDB" id="A0AA85G5T4"/>
<evidence type="ECO:0000313" key="6">
    <source>
        <dbReference type="Proteomes" id="UP000050792"/>
    </source>
</evidence>
<dbReference type="WBParaSite" id="SRDH1_79230.1">
    <property type="protein sequence ID" value="SRDH1_79230.1"/>
    <property type="gene ID" value="SRDH1_79230"/>
</dbReference>
<proteinExistence type="predicted"/>
<feature type="transmembrane region" description="Helical" evidence="5">
    <location>
        <begin position="67"/>
        <end position="85"/>
    </location>
</feature>
<feature type="transmembrane region" description="Helical" evidence="5">
    <location>
        <begin position="91"/>
        <end position="119"/>
    </location>
</feature>
<evidence type="ECO:0000256" key="2">
    <source>
        <dbReference type="ARBA" id="ARBA00022692"/>
    </source>
</evidence>
<dbReference type="Proteomes" id="UP000050792">
    <property type="component" value="Unassembled WGS sequence"/>
</dbReference>
<feature type="transmembrane region" description="Helical" evidence="5">
    <location>
        <begin position="348"/>
        <end position="370"/>
    </location>
</feature>
<dbReference type="InterPro" id="IPR036259">
    <property type="entry name" value="MFS_trans_sf"/>
</dbReference>
<accession>A0AA85G5T4</accession>
<sequence length="401" mass="46584">MDYFWRILVCLFGFINQGFNLYFSLVISYQLYLDPIPSLLFKMAFNIGGILGNIISYHILHKYGYEKIIYLMYIVSVIGWYFIWICESWQYYEVLLLIIGRFVMGVSVGIGFCILPVVLLQSFFPDSSWRYLAFSLPCFMITVCGGISYFFAMCFSWQLVAELCLLSSLFELLVTVNFSGCLDSVHVTDSLLFQLNKQVIINDSLKKSNTLIYQKISLLLHFFQAYISPDFLLNNAQFICSNVSNNTLLCHLNIILLLVIFMGIAMGFIHLIYGVWNLFINAVLVAMVYMLVYTWNISLFDQVLIWPSTTLNILMIILCAACSFGWGQLPYIMLMNNGIVEQALYQYFLYKCFLSWWISNLIQTIVWHIFIQLWYFHYISFCLSVICLIASTLPVVDYLVK</sequence>
<keyword evidence="6" id="KW-1185">Reference proteome</keyword>
<comment type="subcellular location">
    <subcellularLocation>
        <location evidence="1">Membrane</location>
    </subcellularLocation>
</comment>